<dbReference type="CDD" id="cd00531">
    <property type="entry name" value="NTF2_like"/>
    <property type="match status" value="1"/>
</dbReference>
<reference evidence="2 3" key="2">
    <citation type="journal article" date="2016" name="Genome Announc.">
        <title>Permanent Draft Genome Sequences for Two Variants of Frankia sp. Strain CpI1, the First Frankia Strain Isolated from Root Nodules of Comptonia peregrina.</title>
        <authorList>
            <person name="Oshone R."/>
            <person name="Hurst S.G.IV."/>
            <person name="Abebe-Akele F."/>
            <person name="Simpson S."/>
            <person name="Morris K."/>
            <person name="Thomas W.K."/>
            <person name="Tisa L.S."/>
        </authorList>
    </citation>
    <scope>NUCLEOTIDE SEQUENCE [LARGE SCALE GENOMIC DNA]</scope>
    <source>
        <strain evidence="3">CpI1-S</strain>
    </source>
</reference>
<comment type="caution">
    <text evidence="2">The sequence shown here is derived from an EMBL/GenBank/DDBJ whole genome shotgun (WGS) entry which is preliminary data.</text>
</comment>
<dbReference type="InterPro" id="IPR032710">
    <property type="entry name" value="NTF2-like_dom_sf"/>
</dbReference>
<dbReference type="PATRIC" id="fig|1502723.3.peg.3553"/>
<dbReference type="OrthoDB" id="4743474at2"/>
<organism evidence="2 3">
    <name type="scientific">Frankia torreyi</name>
    <dbReference type="NCBI Taxonomy" id="1856"/>
    <lineage>
        <taxon>Bacteria</taxon>
        <taxon>Bacillati</taxon>
        <taxon>Actinomycetota</taxon>
        <taxon>Actinomycetes</taxon>
        <taxon>Frankiales</taxon>
        <taxon>Frankiaceae</taxon>
        <taxon>Frankia</taxon>
    </lineage>
</organism>
<gene>
    <name evidence="2" type="ORF">FF36_03875</name>
</gene>
<name>A0A0D8BEK6_9ACTN</name>
<evidence type="ECO:0000313" key="3">
    <source>
        <dbReference type="Proteomes" id="UP000032545"/>
    </source>
</evidence>
<dbReference type="InterPro" id="IPR037401">
    <property type="entry name" value="SnoaL-like"/>
</dbReference>
<protein>
    <submittedName>
        <fullName evidence="2">SnoaL-like domain</fullName>
    </submittedName>
</protein>
<dbReference type="SUPFAM" id="SSF54427">
    <property type="entry name" value="NTF2-like"/>
    <property type="match status" value="1"/>
</dbReference>
<accession>A0A0D8BEK6</accession>
<dbReference type="AlphaFoldDB" id="A0A0D8BEK6"/>
<dbReference type="RefSeq" id="WP_044886443.1">
    <property type="nucleotide sequence ID" value="NZ_JYFN01000031.1"/>
</dbReference>
<dbReference type="Gene3D" id="3.10.450.50">
    <property type="match status" value="1"/>
</dbReference>
<evidence type="ECO:0000259" key="1">
    <source>
        <dbReference type="Pfam" id="PF13577"/>
    </source>
</evidence>
<sequence length="149" mass="16372">MDNAELRTRVGAAHLLASYTYFADSGRLGPLVDLFLPDAVFRIDDDTNVGRDAIEAYFRSAGESFRSVDILPGRHHLSSVYIDPHPEGGAATYACFQFVGVRGADHWGTYRDEVVEVDGTWRFARRRVTVEGFAVDSPLVPAGRRAPGA</sequence>
<reference evidence="3" key="1">
    <citation type="submission" date="2015-02" db="EMBL/GenBank/DDBJ databases">
        <title>Draft Genome of Frankia sp. CpI1-S.</title>
        <authorList>
            <person name="Oshone R.T."/>
            <person name="Ngom M."/>
            <person name="Ghodhbane-Gtari F."/>
            <person name="Gtari M."/>
            <person name="Morris K."/>
            <person name="Thomas K."/>
            <person name="Sen A."/>
            <person name="Tisa L.S."/>
        </authorList>
    </citation>
    <scope>NUCLEOTIDE SEQUENCE [LARGE SCALE GENOMIC DNA]</scope>
    <source>
        <strain evidence="3">CpI1-S</strain>
    </source>
</reference>
<feature type="domain" description="SnoaL-like" evidence="1">
    <location>
        <begin position="5"/>
        <end position="127"/>
    </location>
</feature>
<proteinExistence type="predicted"/>
<keyword evidence="3" id="KW-1185">Reference proteome</keyword>
<dbReference type="Pfam" id="PF13577">
    <property type="entry name" value="SnoaL_4"/>
    <property type="match status" value="1"/>
</dbReference>
<dbReference type="Proteomes" id="UP000032545">
    <property type="component" value="Unassembled WGS sequence"/>
</dbReference>
<dbReference type="EMBL" id="JYFN01000031">
    <property type="protein sequence ID" value="KJE21822.1"/>
    <property type="molecule type" value="Genomic_DNA"/>
</dbReference>
<evidence type="ECO:0000313" key="2">
    <source>
        <dbReference type="EMBL" id="KJE21822.1"/>
    </source>
</evidence>